<protein>
    <submittedName>
        <fullName evidence="1">Uncharacterized protein</fullName>
    </submittedName>
</protein>
<accession>A0ABS6PFM1</accession>
<organism evidence="1 2">
    <name type="scientific">Pseudomonas ekonensis</name>
    <dbReference type="NCBI Taxonomy" id="2842353"/>
    <lineage>
        <taxon>Bacteria</taxon>
        <taxon>Pseudomonadati</taxon>
        <taxon>Pseudomonadota</taxon>
        <taxon>Gammaproteobacteria</taxon>
        <taxon>Pseudomonadales</taxon>
        <taxon>Pseudomonadaceae</taxon>
        <taxon>Pseudomonas</taxon>
    </lineage>
</organism>
<evidence type="ECO:0000313" key="2">
    <source>
        <dbReference type="Proteomes" id="UP000765224"/>
    </source>
</evidence>
<dbReference type="Proteomes" id="UP000765224">
    <property type="component" value="Unassembled WGS sequence"/>
</dbReference>
<sequence length="273" mass="30477">MGKKFGNGWWIDEGVLMSDERATDLEAAAKHFPDDYDPMIFLTGDAHREPPFQWAAQGVWANFFEPLIEDNKIVCHVEQYPRAVTRDSVPPLFGPVFDHGKVFGWEHAVFPILENLMKNYYNNAHAFPNTISVGFLRGMLVDSGNVAKMGFLLAEHQDIVTFAKPYVVAKTGLAGVFSSLPADKSLIPPKDGLKFKDLYSAYVRAGMELRTGIHPHIAPAIQRLIDTYRDHIHLITCGDAHLLVNPLYQYLNPPVGCFGIVDPDQGKVKGKSK</sequence>
<reference evidence="1 2" key="1">
    <citation type="submission" date="2021-06" db="EMBL/GenBank/DDBJ databases">
        <title>Updating the genus Pseudomonas: Description of 43 new species and partition of the Pseudomonas putida group.</title>
        <authorList>
            <person name="Girard L."/>
            <person name="Lood C."/>
            <person name="Vandamme P."/>
            <person name="Rokni-Zadeh H."/>
            <person name="Van Noort V."/>
            <person name="Hofte M."/>
            <person name="Lavigne R."/>
            <person name="De Mot R."/>
        </authorList>
    </citation>
    <scope>NUCLEOTIDE SEQUENCE [LARGE SCALE GENOMIC DNA]</scope>
    <source>
        <strain evidence="1 2">COR58</strain>
    </source>
</reference>
<keyword evidence="2" id="KW-1185">Reference proteome</keyword>
<proteinExistence type="predicted"/>
<comment type="caution">
    <text evidence="1">The sequence shown here is derived from an EMBL/GenBank/DDBJ whole genome shotgun (WGS) entry which is preliminary data.</text>
</comment>
<evidence type="ECO:0000313" key="1">
    <source>
        <dbReference type="EMBL" id="MBV4459278.1"/>
    </source>
</evidence>
<dbReference type="RefSeq" id="WP_217892856.1">
    <property type="nucleotide sequence ID" value="NZ_JAHSTS010000002.1"/>
</dbReference>
<gene>
    <name evidence="1" type="ORF">KVG96_15090</name>
</gene>
<name>A0ABS6PFM1_9PSED</name>
<dbReference type="EMBL" id="JAHSTS010000002">
    <property type="protein sequence ID" value="MBV4459278.1"/>
    <property type="molecule type" value="Genomic_DNA"/>
</dbReference>